<dbReference type="Gene3D" id="1.10.418.30">
    <property type="entry name" value="Ncd80 complex, Ncd80 subunit"/>
    <property type="match status" value="1"/>
</dbReference>
<accession>A0A176W1S2</accession>
<protein>
    <recommendedName>
        <fullName evidence="10">Kinetochore protein NDC80</fullName>
    </recommendedName>
</protein>
<dbReference type="GO" id="GO:0051315">
    <property type="term" value="P:attachment of mitotic spindle microtubules to kinetochore"/>
    <property type="evidence" value="ECO:0007669"/>
    <property type="project" value="UniProtKB-UniRule"/>
</dbReference>
<evidence type="ECO:0000256" key="6">
    <source>
        <dbReference type="ARBA" id="ARBA00023054"/>
    </source>
</evidence>
<evidence type="ECO:0000256" key="5">
    <source>
        <dbReference type="ARBA" id="ARBA00022838"/>
    </source>
</evidence>
<feature type="coiled-coil region" evidence="11">
    <location>
        <begin position="291"/>
        <end position="370"/>
    </location>
</feature>
<evidence type="ECO:0000256" key="12">
    <source>
        <dbReference type="SAM" id="MobiDB-lite"/>
    </source>
</evidence>
<keyword evidence="6 11" id="KW-0175">Coiled coil</keyword>
<keyword evidence="5 10" id="KW-0995">Kinetochore</keyword>
<dbReference type="AlphaFoldDB" id="A0A176W1S2"/>
<name>A0A176W1S2_MARPO</name>
<dbReference type="PANTHER" id="PTHR10643:SF2">
    <property type="entry name" value="KINETOCHORE PROTEIN NDC80 HOMOLOG"/>
    <property type="match status" value="1"/>
</dbReference>
<reference evidence="14" key="1">
    <citation type="submission" date="2016-03" db="EMBL/GenBank/DDBJ databases">
        <title>Mechanisms controlling the formation of the plant cell surface in tip-growing cells are functionally conserved among land plants.</title>
        <authorList>
            <person name="Honkanen S."/>
            <person name="Jones V.A."/>
            <person name="Morieri G."/>
            <person name="Champion C."/>
            <person name="Hetherington A.J."/>
            <person name="Kelly S."/>
            <person name="Saint-Marcoux D."/>
            <person name="Proust H."/>
            <person name="Prescott H."/>
            <person name="Dolan L."/>
        </authorList>
    </citation>
    <scope>NUCLEOTIDE SEQUENCE [LARGE SCALE GENOMIC DNA]</scope>
    <source>
        <tissue evidence="14">Whole gametophyte</tissue>
    </source>
</reference>
<evidence type="ECO:0000256" key="4">
    <source>
        <dbReference type="ARBA" id="ARBA00022776"/>
    </source>
</evidence>
<feature type="compositionally biased region" description="Low complexity" evidence="12">
    <location>
        <begin position="45"/>
        <end position="59"/>
    </location>
</feature>
<evidence type="ECO:0000259" key="13">
    <source>
        <dbReference type="Pfam" id="PF03801"/>
    </source>
</evidence>
<dbReference type="PANTHER" id="PTHR10643">
    <property type="entry name" value="KINETOCHORE PROTEIN NDC80"/>
    <property type="match status" value="1"/>
</dbReference>
<keyword evidence="4 10" id="KW-0498">Mitosis</keyword>
<feature type="compositionally biased region" description="Polar residues" evidence="12">
    <location>
        <begin position="7"/>
        <end position="19"/>
    </location>
</feature>
<keyword evidence="3 10" id="KW-0132">Cell division</keyword>
<dbReference type="Proteomes" id="UP000077202">
    <property type="component" value="Unassembled WGS sequence"/>
</dbReference>
<evidence type="ECO:0000256" key="9">
    <source>
        <dbReference type="ARBA" id="ARBA00023328"/>
    </source>
</evidence>
<dbReference type="Pfam" id="PF03801">
    <property type="entry name" value="Ndc80_HEC"/>
    <property type="match status" value="1"/>
</dbReference>
<keyword evidence="2 10" id="KW-0158">Chromosome</keyword>
<keyword evidence="8 10" id="KW-0131">Cell cycle</keyword>
<evidence type="ECO:0000256" key="2">
    <source>
        <dbReference type="ARBA" id="ARBA00022454"/>
    </source>
</evidence>
<gene>
    <name evidence="14" type="ORF">AXG93_903s1170</name>
</gene>
<dbReference type="GO" id="GO:0031262">
    <property type="term" value="C:Ndc80 complex"/>
    <property type="evidence" value="ECO:0007669"/>
    <property type="project" value="UniProtKB-UniRule"/>
</dbReference>
<feature type="domain" description="Kinetochore protein Ndc80 CH" evidence="13">
    <location>
        <begin position="56"/>
        <end position="179"/>
    </location>
</feature>
<feature type="coiled-coil region" evidence="11">
    <location>
        <begin position="232"/>
        <end position="266"/>
    </location>
</feature>
<dbReference type="Gene3D" id="6.10.250.1950">
    <property type="match status" value="1"/>
</dbReference>
<comment type="function">
    <text evidence="10">Acts as a component of the essential kinetochore-associated NDC80 complex, which is required for chromosome segregation and spindle checkpoint activity.</text>
</comment>
<evidence type="ECO:0000256" key="11">
    <source>
        <dbReference type="SAM" id="Coils"/>
    </source>
</evidence>
<dbReference type="InterPro" id="IPR055260">
    <property type="entry name" value="Ndc80_CH"/>
</dbReference>
<sequence>MRRATLGSMSPSQLNTRGATNGRAKGSRGSLIPRPPPAGASNVIKPSRPSMGRRSSMMGKGSGTQTETRPIGDRAFQQDCIRNLCNYLTTHGYVNAVSPKVLQAPSSKDVTSIIQFLFHQVDPNYKFMKIEEDVPIFFKRIGYPVQISRSALYAAGSPVSWPSLLAALTWLSQLLVAMESSSEGPDFSPFDDVRGNLLTDYINENYMNYLAGKDDEVDRLDEEFRKQFVQEKEKDAAECEQLQATLNKLKEEMQRAKNEMSPLVALETKKRDFQDDIVKFNQIITGFTAHKQALEKKVNEKRQELTTKKEEVLNTLKENEELKETVAAQQINAADVEKMLKEKEILDVNLQSLMSRKEELEKAAWNFEVQSSKKLRDLETKVNQFNDSCQRLKPTTGEDSHEAYQFEIKLQPRADTPDEILGGTLKTVLKPGFTELMDTCRKRLTEELEPETLKLQQQIFSREIAGRKKAEQIAAATAHIKKLEAQYNVRMDKLNAILAAKIAEREEYEMRTVTEEAEFRKLQVDVEQRLRELQVELDNTLRICQEEIEFEKNEGTEILEIILSTKERTQAMLKRVTDVSIQSTQVFHELLLSP</sequence>
<dbReference type="InterPro" id="IPR005550">
    <property type="entry name" value="Kinetochore_Ndc80"/>
</dbReference>
<proteinExistence type="inferred from homology"/>
<evidence type="ECO:0000256" key="7">
    <source>
        <dbReference type="ARBA" id="ARBA00023242"/>
    </source>
</evidence>
<dbReference type="InterPro" id="IPR038273">
    <property type="entry name" value="Ndc80_sf"/>
</dbReference>
<keyword evidence="9 10" id="KW-0137">Centromere</keyword>
<dbReference type="EMBL" id="LVLJ01002247">
    <property type="protein sequence ID" value="OAE26156.1"/>
    <property type="molecule type" value="Genomic_DNA"/>
</dbReference>
<evidence type="ECO:0000313" key="15">
    <source>
        <dbReference type="Proteomes" id="UP000077202"/>
    </source>
</evidence>
<feature type="region of interest" description="Disordered" evidence="12">
    <location>
        <begin position="1"/>
        <end position="71"/>
    </location>
</feature>
<keyword evidence="7 10" id="KW-0539">Nucleus</keyword>
<organism evidence="14 15">
    <name type="scientific">Marchantia polymorpha subsp. ruderalis</name>
    <dbReference type="NCBI Taxonomy" id="1480154"/>
    <lineage>
        <taxon>Eukaryota</taxon>
        <taxon>Viridiplantae</taxon>
        <taxon>Streptophyta</taxon>
        <taxon>Embryophyta</taxon>
        <taxon>Marchantiophyta</taxon>
        <taxon>Marchantiopsida</taxon>
        <taxon>Marchantiidae</taxon>
        <taxon>Marchantiales</taxon>
        <taxon>Marchantiaceae</taxon>
        <taxon>Marchantia</taxon>
    </lineage>
</organism>
<keyword evidence="15" id="KW-1185">Reference proteome</keyword>
<evidence type="ECO:0000256" key="8">
    <source>
        <dbReference type="ARBA" id="ARBA00023306"/>
    </source>
</evidence>
<comment type="subcellular location">
    <subcellularLocation>
        <location evidence="10">Chromosome</location>
        <location evidence="10">Centromere</location>
        <location evidence="10">Kinetochore</location>
    </subcellularLocation>
    <subcellularLocation>
        <location evidence="10">Nucleus</location>
    </subcellularLocation>
</comment>
<evidence type="ECO:0000256" key="10">
    <source>
        <dbReference type="RuleBase" id="RU368072"/>
    </source>
</evidence>
<dbReference type="GO" id="GO:0005634">
    <property type="term" value="C:nucleus"/>
    <property type="evidence" value="ECO:0007669"/>
    <property type="project" value="UniProtKB-SubCell"/>
</dbReference>
<comment type="similarity">
    <text evidence="1 10">Belongs to the NDC80/HEC1 family.</text>
</comment>
<evidence type="ECO:0000313" key="14">
    <source>
        <dbReference type="EMBL" id="OAE26156.1"/>
    </source>
</evidence>
<evidence type="ECO:0000256" key="1">
    <source>
        <dbReference type="ARBA" id="ARBA00007050"/>
    </source>
</evidence>
<comment type="caution">
    <text evidence="14">The sequence shown here is derived from an EMBL/GenBank/DDBJ whole genome shotgun (WGS) entry which is preliminary data.</text>
</comment>
<evidence type="ECO:0000256" key="3">
    <source>
        <dbReference type="ARBA" id="ARBA00022618"/>
    </source>
</evidence>
<dbReference type="GO" id="GO:0051301">
    <property type="term" value="P:cell division"/>
    <property type="evidence" value="ECO:0007669"/>
    <property type="project" value="UniProtKB-UniRule"/>
</dbReference>
<comment type="subunit">
    <text evidence="10">Component of the NDC80 complex.</text>
</comment>